<dbReference type="InterPro" id="IPR050833">
    <property type="entry name" value="Poly_Biosynth_Transport"/>
</dbReference>
<feature type="transmembrane region" description="Helical" evidence="6">
    <location>
        <begin position="151"/>
        <end position="174"/>
    </location>
</feature>
<keyword evidence="8" id="KW-1185">Reference proteome</keyword>
<evidence type="ECO:0000256" key="4">
    <source>
        <dbReference type="ARBA" id="ARBA00022989"/>
    </source>
</evidence>
<dbReference type="PANTHER" id="PTHR30250">
    <property type="entry name" value="PST FAMILY PREDICTED COLANIC ACID TRANSPORTER"/>
    <property type="match status" value="1"/>
</dbReference>
<feature type="transmembrane region" description="Helical" evidence="6">
    <location>
        <begin position="464"/>
        <end position="483"/>
    </location>
</feature>
<gene>
    <name evidence="7" type="ORF">J2Z44_000963</name>
</gene>
<feature type="transmembrane region" description="Helical" evidence="6">
    <location>
        <begin position="90"/>
        <end position="113"/>
    </location>
</feature>
<accession>A0ABS4K063</accession>
<comment type="subcellular location">
    <subcellularLocation>
        <location evidence="1">Cell membrane</location>
        <topology evidence="1">Multi-pass membrane protein</topology>
    </subcellularLocation>
</comment>
<keyword evidence="3 6" id="KW-0812">Transmembrane</keyword>
<evidence type="ECO:0000256" key="5">
    <source>
        <dbReference type="ARBA" id="ARBA00023136"/>
    </source>
</evidence>
<evidence type="ECO:0000256" key="6">
    <source>
        <dbReference type="SAM" id="Phobius"/>
    </source>
</evidence>
<keyword evidence="2" id="KW-1003">Cell membrane</keyword>
<feature type="transmembrane region" description="Helical" evidence="6">
    <location>
        <begin position="46"/>
        <end position="69"/>
    </location>
</feature>
<organism evidence="7 8">
    <name type="scientific">Clostridium punense</name>
    <dbReference type="NCBI Taxonomy" id="1054297"/>
    <lineage>
        <taxon>Bacteria</taxon>
        <taxon>Bacillati</taxon>
        <taxon>Bacillota</taxon>
        <taxon>Clostridia</taxon>
        <taxon>Eubacteriales</taxon>
        <taxon>Clostridiaceae</taxon>
        <taxon>Clostridium</taxon>
    </lineage>
</organism>
<feature type="transmembrane region" description="Helical" evidence="6">
    <location>
        <begin position="434"/>
        <end position="452"/>
    </location>
</feature>
<sequence length="502" mass="58216">MRIKNAKRNVMYGIITYLLLMVLTFVNRRIFIDVLGQDMAGLQGLFLNLLSFLNLVESGVGIAIMFSLYTPFAEDDKEQIRSILSLYSRIYKTCGVAILIMGLVLVNFLGIFVKGQVNIEYAKIAFILYIIDTTINYFFSYKTCLLYASQNGYLISIWDFVFKATRYIVQILIIFLTKSFIYFILIQLITNVLYLIVINYVINKKFSWINKIKPSVVKGRDNIVKNIKALFIHKLGSFVVFSTDNILISYFLNLKTVALFTNYNMILSFCSNFTGKIFDGINPSIGNLLTEENPTKSYEVFQRIFFFNFWLSSFISISLYNTIDNFVVLWLGKQFIMDRTVLVVLLINLYISTMRMSIDRFKESGGLYYADRYAPFFEVIINLVFSIILVKKIGLAGVFIGTLISNLSVIFWVKPKIVFNNVFKKSFSQYLVLYIKYLVIALIPLSLTRIAVNLLNLNYGFMDFLLNVMVNIVIINLSYLIIFKRNKELLYYKRLIIGKFKK</sequence>
<feature type="transmembrane region" description="Helical" evidence="6">
    <location>
        <begin position="373"/>
        <end position="390"/>
    </location>
</feature>
<proteinExistence type="predicted"/>
<comment type="caution">
    <text evidence="7">The sequence shown here is derived from an EMBL/GenBank/DDBJ whole genome shotgun (WGS) entry which is preliminary data.</text>
</comment>
<dbReference type="EMBL" id="JAGGLL010000005">
    <property type="protein sequence ID" value="MBP2021176.1"/>
    <property type="molecule type" value="Genomic_DNA"/>
</dbReference>
<dbReference type="Proteomes" id="UP001519308">
    <property type="component" value="Unassembled WGS sequence"/>
</dbReference>
<feature type="transmembrane region" description="Helical" evidence="6">
    <location>
        <begin position="9"/>
        <end position="26"/>
    </location>
</feature>
<protein>
    <submittedName>
        <fullName evidence="7">O-antigen/teichoic acid export membrane protein</fullName>
    </submittedName>
</protein>
<evidence type="ECO:0000256" key="3">
    <source>
        <dbReference type="ARBA" id="ARBA00022692"/>
    </source>
</evidence>
<feature type="transmembrane region" description="Helical" evidence="6">
    <location>
        <begin position="335"/>
        <end position="352"/>
    </location>
</feature>
<evidence type="ECO:0000256" key="2">
    <source>
        <dbReference type="ARBA" id="ARBA00022475"/>
    </source>
</evidence>
<name>A0ABS4K063_9CLOT</name>
<evidence type="ECO:0000256" key="1">
    <source>
        <dbReference type="ARBA" id="ARBA00004651"/>
    </source>
</evidence>
<evidence type="ECO:0000313" key="8">
    <source>
        <dbReference type="Proteomes" id="UP001519308"/>
    </source>
</evidence>
<evidence type="ECO:0000313" key="7">
    <source>
        <dbReference type="EMBL" id="MBP2021176.1"/>
    </source>
</evidence>
<keyword evidence="5 6" id="KW-0472">Membrane</keyword>
<reference evidence="7 8" key="1">
    <citation type="submission" date="2021-03" db="EMBL/GenBank/DDBJ databases">
        <title>Genomic Encyclopedia of Type Strains, Phase IV (KMG-IV): sequencing the most valuable type-strain genomes for metagenomic binning, comparative biology and taxonomic classification.</title>
        <authorList>
            <person name="Goeker M."/>
        </authorList>
    </citation>
    <scope>NUCLEOTIDE SEQUENCE [LARGE SCALE GENOMIC DNA]</scope>
    <source>
        <strain evidence="7 8">DSM 28650</strain>
    </source>
</reference>
<feature type="transmembrane region" description="Helical" evidence="6">
    <location>
        <begin position="119"/>
        <end position="139"/>
    </location>
</feature>
<feature type="transmembrane region" description="Helical" evidence="6">
    <location>
        <begin position="396"/>
        <end position="413"/>
    </location>
</feature>
<dbReference type="PANTHER" id="PTHR30250:SF26">
    <property type="entry name" value="PSMA PROTEIN"/>
    <property type="match status" value="1"/>
</dbReference>
<feature type="transmembrane region" description="Helical" evidence="6">
    <location>
        <begin position="304"/>
        <end position="323"/>
    </location>
</feature>
<dbReference type="RefSeq" id="WP_021283119.1">
    <property type="nucleotide sequence ID" value="NZ_JAGGLL010000005.1"/>
</dbReference>
<feature type="transmembrane region" description="Helical" evidence="6">
    <location>
        <begin position="180"/>
        <end position="202"/>
    </location>
</feature>
<keyword evidence="4 6" id="KW-1133">Transmembrane helix</keyword>